<dbReference type="CDD" id="cd00397">
    <property type="entry name" value="DNA_BRE_C"/>
    <property type="match status" value="1"/>
</dbReference>
<comment type="similarity">
    <text evidence="1">Belongs to the 'phage' integrase family.</text>
</comment>
<dbReference type="InterPro" id="IPR044068">
    <property type="entry name" value="CB"/>
</dbReference>
<dbReference type="KEGG" id="mdb:OVN18_09495"/>
<evidence type="ECO:0000256" key="4">
    <source>
        <dbReference type="ARBA" id="ARBA00023172"/>
    </source>
</evidence>
<dbReference type="Gene3D" id="1.10.443.10">
    <property type="entry name" value="Intergrase catalytic core"/>
    <property type="match status" value="1"/>
</dbReference>
<accession>A0A9E8MJN2</accession>
<evidence type="ECO:0000256" key="2">
    <source>
        <dbReference type="ARBA" id="ARBA00022908"/>
    </source>
</evidence>
<dbReference type="Gene3D" id="1.10.150.130">
    <property type="match status" value="1"/>
</dbReference>
<dbReference type="InterPro" id="IPR002104">
    <property type="entry name" value="Integrase_catalytic"/>
</dbReference>
<dbReference type="InterPro" id="IPR011010">
    <property type="entry name" value="DNA_brk_join_enz"/>
</dbReference>
<dbReference type="GO" id="GO:0015074">
    <property type="term" value="P:DNA integration"/>
    <property type="evidence" value="ECO:0007669"/>
    <property type="project" value="UniProtKB-KW"/>
</dbReference>
<dbReference type="AlphaFoldDB" id="A0A9E8MJN2"/>
<dbReference type="Proteomes" id="UP001164706">
    <property type="component" value="Chromosome"/>
</dbReference>
<feature type="domain" description="Tyr recombinase" evidence="6">
    <location>
        <begin position="130"/>
        <end position="319"/>
    </location>
</feature>
<dbReference type="EMBL" id="CP113089">
    <property type="protein sequence ID" value="WAB80799.1"/>
    <property type="molecule type" value="Genomic_DNA"/>
</dbReference>
<dbReference type="Pfam" id="PF00589">
    <property type="entry name" value="Phage_integrase"/>
    <property type="match status" value="1"/>
</dbReference>
<dbReference type="InterPro" id="IPR013762">
    <property type="entry name" value="Integrase-like_cat_sf"/>
</dbReference>
<keyword evidence="9" id="KW-1185">Reference proteome</keyword>
<dbReference type="GO" id="GO:0003677">
    <property type="term" value="F:DNA binding"/>
    <property type="evidence" value="ECO:0007669"/>
    <property type="project" value="UniProtKB-UniRule"/>
</dbReference>
<dbReference type="PANTHER" id="PTHR30349">
    <property type="entry name" value="PHAGE INTEGRASE-RELATED"/>
    <property type="match status" value="1"/>
</dbReference>
<evidence type="ECO:0000256" key="5">
    <source>
        <dbReference type="PROSITE-ProRule" id="PRU01248"/>
    </source>
</evidence>
<keyword evidence="4" id="KW-0233">DNA recombination</keyword>
<dbReference type="PANTHER" id="PTHR30349:SF41">
    <property type="entry name" value="INTEGRASE_RECOMBINASE PROTEIN MJ0367-RELATED"/>
    <property type="match status" value="1"/>
</dbReference>
<dbReference type="Pfam" id="PF02899">
    <property type="entry name" value="Phage_int_SAM_1"/>
    <property type="match status" value="1"/>
</dbReference>
<keyword evidence="2" id="KW-0229">DNA integration</keyword>
<dbReference type="InterPro" id="IPR050090">
    <property type="entry name" value="Tyrosine_recombinase_XerCD"/>
</dbReference>
<dbReference type="InterPro" id="IPR004107">
    <property type="entry name" value="Integrase_SAM-like_N"/>
</dbReference>
<dbReference type="SUPFAM" id="SSF56349">
    <property type="entry name" value="DNA breaking-rejoining enzymes"/>
    <property type="match status" value="1"/>
</dbReference>
<proteinExistence type="inferred from homology"/>
<dbReference type="PROSITE" id="PS51898">
    <property type="entry name" value="TYR_RECOMBINASE"/>
    <property type="match status" value="1"/>
</dbReference>
<gene>
    <name evidence="8" type="ORF">OVN18_09495</name>
</gene>
<dbReference type="PROSITE" id="PS51900">
    <property type="entry name" value="CB"/>
    <property type="match status" value="1"/>
</dbReference>
<dbReference type="InterPro" id="IPR010998">
    <property type="entry name" value="Integrase_recombinase_N"/>
</dbReference>
<keyword evidence="3 5" id="KW-0238">DNA-binding</keyword>
<protein>
    <submittedName>
        <fullName evidence="8">Tyrosine-type recombinase/integrase</fullName>
    </submittedName>
</protein>
<sequence length="326" mass="35645">MILPDQNTHDNVCYHVEMRLSLSFSDSNEGRHGALAGAWLMSLRNENTRRAYSRDLQGLFTLFDSANFDALEAQRRHIDLWVQTLVGAPTTIARRISAVASFYAYLLSEDVVSSNPVAHVRRPRVDPDHSATRGLTLEEAKVMLVSAREDSPRSGALLALLLISGVRLSEALKANLSDLQHDAGHRVLVISRKGGRRQKVVLAPQVVDAFAPLVGAQQALGLAVVQAGADTQDRPLFTTRSGSRWAQSEAFRAVQRIARAAGLEGKVTPHSMRHTHATLALEAGVPLADLQDSLGHADPRTTRRYDRARARLEKSSAYAVANSLAR</sequence>
<evidence type="ECO:0000256" key="1">
    <source>
        <dbReference type="ARBA" id="ARBA00008857"/>
    </source>
</evidence>
<dbReference type="RefSeq" id="WP_267780506.1">
    <property type="nucleotide sequence ID" value="NZ_CP113089.1"/>
</dbReference>
<evidence type="ECO:0000313" key="9">
    <source>
        <dbReference type="Proteomes" id="UP001164706"/>
    </source>
</evidence>
<evidence type="ECO:0000259" key="6">
    <source>
        <dbReference type="PROSITE" id="PS51898"/>
    </source>
</evidence>
<evidence type="ECO:0000256" key="3">
    <source>
        <dbReference type="ARBA" id="ARBA00023125"/>
    </source>
</evidence>
<organism evidence="8 9">
    <name type="scientific">Microcella daejeonensis</name>
    <dbReference type="NCBI Taxonomy" id="2994971"/>
    <lineage>
        <taxon>Bacteria</taxon>
        <taxon>Bacillati</taxon>
        <taxon>Actinomycetota</taxon>
        <taxon>Actinomycetes</taxon>
        <taxon>Micrococcales</taxon>
        <taxon>Microbacteriaceae</taxon>
        <taxon>Microcella</taxon>
    </lineage>
</organism>
<feature type="domain" description="Core-binding (CB)" evidence="7">
    <location>
        <begin position="30"/>
        <end position="107"/>
    </location>
</feature>
<dbReference type="GO" id="GO:0006310">
    <property type="term" value="P:DNA recombination"/>
    <property type="evidence" value="ECO:0007669"/>
    <property type="project" value="UniProtKB-KW"/>
</dbReference>
<reference evidence="8" key="1">
    <citation type="submission" date="2022-11" db="EMBL/GenBank/DDBJ databases">
        <title>Description of Microcella daejonensis nov. sp, isolated from riverside soil.</title>
        <authorList>
            <person name="Molina K.M."/>
            <person name="Kim S.B."/>
        </authorList>
    </citation>
    <scope>NUCLEOTIDE SEQUENCE</scope>
    <source>
        <strain evidence="8">MMS21-STM12</strain>
    </source>
</reference>
<evidence type="ECO:0000313" key="8">
    <source>
        <dbReference type="EMBL" id="WAB80799.1"/>
    </source>
</evidence>
<evidence type="ECO:0000259" key="7">
    <source>
        <dbReference type="PROSITE" id="PS51900"/>
    </source>
</evidence>
<name>A0A9E8MJN2_9MICO</name>